<keyword evidence="1" id="KW-0732">Signal</keyword>
<dbReference type="EMBL" id="BMYJ01000001">
    <property type="protein sequence ID" value="GHC43382.1"/>
    <property type="molecule type" value="Genomic_DNA"/>
</dbReference>
<keyword evidence="3" id="KW-1185">Reference proteome</keyword>
<protein>
    <submittedName>
        <fullName evidence="2">Uncharacterized protein</fullName>
    </submittedName>
</protein>
<feature type="signal peptide" evidence="1">
    <location>
        <begin position="1"/>
        <end position="22"/>
    </location>
</feature>
<name>A0A918TDD3_9RHOB</name>
<dbReference type="AlphaFoldDB" id="A0A918TDD3"/>
<accession>A0A918TDD3</accession>
<evidence type="ECO:0000313" key="3">
    <source>
        <dbReference type="Proteomes" id="UP000638981"/>
    </source>
</evidence>
<evidence type="ECO:0000256" key="1">
    <source>
        <dbReference type="SAM" id="SignalP"/>
    </source>
</evidence>
<sequence>MWAMKLCLPLLVYLACAITAQAQECGKVEFDRGSGFAQLAGMIISADVPATGVICYSVPISGGQDTKVRLLSGEGIMWSWTGFDPREGVTGPMSADSTIFEFKNRATLFIAQVEGATKMQRIKISISTNPDDD</sequence>
<gene>
    <name evidence="2" type="ORF">GCM10007315_00450</name>
</gene>
<proteinExistence type="predicted"/>
<organism evidence="2 3">
    <name type="scientific">Neogemmobacter tilapiae</name>
    <dbReference type="NCBI Taxonomy" id="875041"/>
    <lineage>
        <taxon>Bacteria</taxon>
        <taxon>Pseudomonadati</taxon>
        <taxon>Pseudomonadota</taxon>
        <taxon>Alphaproteobacteria</taxon>
        <taxon>Rhodobacterales</taxon>
        <taxon>Paracoccaceae</taxon>
        <taxon>Neogemmobacter</taxon>
    </lineage>
</organism>
<dbReference type="Proteomes" id="UP000638981">
    <property type="component" value="Unassembled WGS sequence"/>
</dbReference>
<comment type="caution">
    <text evidence="2">The sequence shown here is derived from an EMBL/GenBank/DDBJ whole genome shotgun (WGS) entry which is preliminary data.</text>
</comment>
<feature type="chain" id="PRO_5037058639" evidence="1">
    <location>
        <begin position="23"/>
        <end position="133"/>
    </location>
</feature>
<evidence type="ECO:0000313" key="2">
    <source>
        <dbReference type="EMBL" id="GHC43382.1"/>
    </source>
</evidence>
<reference evidence="2" key="1">
    <citation type="journal article" date="2014" name="Int. J. Syst. Evol. Microbiol.">
        <title>Complete genome sequence of Corynebacterium casei LMG S-19264T (=DSM 44701T), isolated from a smear-ripened cheese.</title>
        <authorList>
            <consortium name="US DOE Joint Genome Institute (JGI-PGF)"/>
            <person name="Walter F."/>
            <person name="Albersmeier A."/>
            <person name="Kalinowski J."/>
            <person name="Ruckert C."/>
        </authorList>
    </citation>
    <scope>NUCLEOTIDE SEQUENCE</scope>
    <source>
        <strain evidence="2">KCTC 23310</strain>
    </source>
</reference>
<reference evidence="2" key="2">
    <citation type="submission" date="2020-09" db="EMBL/GenBank/DDBJ databases">
        <authorList>
            <person name="Sun Q."/>
            <person name="Kim S."/>
        </authorList>
    </citation>
    <scope>NUCLEOTIDE SEQUENCE</scope>
    <source>
        <strain evidence="2">KCTC 23310</strain>
    </source>
</reference>